<dbReference type="PROSITE" id="PS51318">
    <property type="entry name" value="TAT"/>
    <property type="match status" value="1"/>
</dbReference>
<dbReference type="Proteomes" id="UP000557307">
    <property type="component" value="Unassembled WGS sequence"/>
</dbReference>
<evidence type="ECO:0000313" key="7">
    <source>
        <dbReference type="Proteomes" id="UP000557307"/>
    </source>
</evidence>
<evidence type="ECO:0000313" key="6">
    <source>
        <dbReference type="EMBL" id="MBB5284163.1"/>
    </source>
</evidence>
<dbReference type="InterPro" id="IPR050884">
    <property type="entry name" value="CNP_phosphodiesterase-III"/>
</dbReference>
<dbReference type="AlphaFoldDB" id="A0A840TSC0"/>
<gene>
    <name evidence="6" type="ORF">HNQ92_002306</name>
</gene>
<dbReference type="GO" id="GO:0046872">
    <property type="term" value="F:metal ion binding"/>
    <property type="evidence" value="ECO:0007669"/>
    <property type="project" value="UniProtKB-KW"/>
</dbReference>
<accession>A0A840TSC0</accession>
<dbReference type="RefSeq" id="WP_184174122.1">
    <property type="nucleotide sequence ID" value="NZ_JACHGF010000003.1"/>
</dbReference>
<evidence type="ECO:0000256" key="2">
    <source>
        <dbReference type="ARBA" id="ARBA00022801"/>
    </source>
</evidence>
<dbReference type="PANTHER" id="PTHR42988">
    <property type="entry name" value="PHOSPHOHYDROLASE"/>
    <property type="match status" value="1"/>
</dbReference>
<dbReference type="GO" id="GO:0016787">
    <property type="term" value="F:hydrolase activity"/>
    <property type="evidence" value="ECO:0007669"/>
    <property type="project" value="UniProtKB-KW"/>
</dbReference>
<proteinExistence type="inferred from homology"/>
<comment type="caution">
    <text evidence="6">The sequence shown here is derived from an EMBL/GenBank/DDBJ whole genome shotgun (WGS) entry which is preliminary data.</text>
</comment>
<dbReference type="Pfam" id="PF00149">
    <property type="entry name" value="Metallophos"/>
    <property type="match status" value="1"/>
</dbReference>
<dbReference type="InterPro" id="IPR006311">
    <property type="entry name" value="TAT_signal"/>
</dbReference>
<name>A0A840TSC0_9BACT</name>
<dbReference type="EMBL" id="JACHGF010000003">
    <property type="protein sequence ID" value="MBB5284163.1"/>
    <property type="molecule type" value="Genomic_DNA"/>
</dbReference>
<evidence type="ECO:0000259" key="5">
    <source>
        <dbReference type="Pfam" id="PF00149"/>
    </source>
</evidence>
<evidence type="ECO:0000256" key="4">
    <source>
        <dbReference type="ARBA" id="ARBA00025742"/>
    </source>
</evidence>
<dbReference type="InterPro" id="IPR004843">
    <property type="entry name" value="Calcineurin-like_PHP"/>
</dbReference>
<evidence type="ECO:0000256" key="3">
    <source>
        <dbReference type="ARBA" id="ARBA00023004"/>
    </source>
</evidence>
<feature type="domain" description="Calcineurin-like phosphoesterase" evidence="5">
    <location>
        <begin position="45"/>
        <end position="235"/>
    </location>
</feature>
<keyword evidence="1" id="KW-0479">Metal-binding</keyword>
<dbReference type="PANTHER" id="PTHR42988:SF2">
    <property type="entry name" value="CYCLIC NUCLEOTIDE PHOSPHODIESTERASE CBUA0032-RELATED"/>
    <property type="match status" value="1"/>
</dbReference>
<evidence type="ECO:0000256" key="1">
    <source>
        <dbReference type="ARBA" id="ARBA00022723"/>
    </source>
</evidence>
<dbReference type="Gene3D" id="3.60.21.10">
    <property type="match status" value="1"/>
</dbReference>
<keyword evidence="7" id="KW-1185">Reference proteome</keyword>
<dbReference type="SUPFAM" id="SSF56300">
    <property type="entry name" value="Metallo-dependent phosphatases"/>
    <property type="match status" value="1"/>
</dbReference>
<keyword evidence="2" id="KW-0378">Hydrolase</keyword>
<keyword evidence="3" id="KW-0408">Iron</keyword>
<reference evidence="6 7" key="1">
    <citation type="submission" date="2020-08" db="EMBL/GenBank/DDBJ databases">
        <title>Genomic Encyclopedia of Type Strains, Phase IV (KMG-IV): sequencing the most valuable type-strain genomes for metagenomic binning, comparative biology and taxonomic classification.</title>
        <authorList>
            <person name="Goeker M."/>
        </authorList>
    </citation>
    <scope>NUCLEOTIDE SEQUENCE [LARGE SCALE GENOMIC DNA]</scope>
    <source>
        <strain evidence="6 7">DSM 105074</strain>
    </source>
</reference>
<sequence length="296" mass="33050">MPGLYHTQNRRSFLKTTAQAAGVLTAYGLGTSWVQAQSADETRWALLSDIHIAEDPQNQYRGFFPHQNLQKAVPQVLAAQPDAVLINGDVARLTGEAGDYAQVARLLAPIADKKPVYMTLGNHDDRAHFHQAFPPSQELQAVKDRHVLVVEQPATRFILLDSLLYVNKTPGLLGKGQRTWLDTFLRSSDAKPTVLFVHHTLTDDDSSLLDVERLLEIIKPHQKVKALFYGHSHRYHYDTLDGLHLINQPAVGYNFADDQPVGWLTAKFGKQGVDLTLHAFAGNLAEHGKTRSLAWR</sequence>
<protein>
    <submittedName>
        <fullName evidence="6">3',5'-cyclic AMP phosphodiesterase CpdA</fullName>
    </submittedName>
</protein>
<comment type="similarity">
    <text evidence="4">Belongs to the cyclic nucleotide phosphodiesterase class-III family.</text>
</comment>
<dbReference type="InterPro" id="IPR029052">
    <property type="entry name" value="Metallo-depent_PP-like"/>
</dbReference>
<organism evidence="6 7">
    <name type="scientific">Rhabdobacter roseus</name>
    <dbReference type="NCBI Taxonomy" id="1655419"/>
    <lineage>
        <taxon>Bacteria</taxon>
        <taxon>Pseudomonadati</taxon>
        <taxon>Bacteroidota</taxon>
        <taxon>Cytophagia</taxon>
        <taxon>Cytophagales</taxon>
        <taxon>Cytophagaceae</taxon>
        <taxon>Rhabdobacter</taxon>
    </lineage>
</organism>